<protein>
    <submittedName>
        <fullName evidence="3">Uncharacterized protein</fullName>
    </submittedName>
</protein>
<evidence type="ECO:0000256" key="2">
    <source>
        <dbReference type="SAM" id="SignalP"/>
    </source>
</evidence>
<feature type="chain" id="PRO_5043456379" evidence="2">
    <location>
        <begin position="19"/>
        <end position="135"/>
    </location>
</feature>
<gene>
    <name evidence="3" type="ORF">CTOB1V02_LOCUS9740</name>
</gene>
<organism evidence="3">
    <name type="scientific">Cyprideis torosa</name>
    <dbReference type="NCBI Taxonomy" id="163714"/>
    <lineage>
        <taxon>Eukaryota</taxon>
        <taxon>Metazoa</taxon>
        <taxon>Ecdysozoa</taxon>
        <taxon>Arthropoda</taxon>
        <taxon>Crustacea</taxon>
        <taxon>Oligostraca</taxon>
        <taxon>Ostracoda</taxon>
        <taxon>Podocopa</taxon>
        <taxon>Podocopida</taxon>
        <taxon>Cytherocopina</taxon>
        <taxon>Cytheroidea</taxon>
        <taxon>Cytherideidae</taxon>
        <taxon>Cyprideis</taxon>
    </lineage>
</organism>
<dbReference type="EMBL" id="OB663993">
    <property type="protein sequence ID" value="CAD7231897.1"/>
    <property type="molecule type" value="Genomic_DNA"/>
</dbReference>
<feature type="signal peptide" evidence="2">
    <location>
        <begin position="1"/>
        <end position="18"/>
    </location>
</feature>
<accession>A0A7R8WHP0</accession>
<keyword evidence="2" id="KW-0732">Signal</keyword>
<proteinExistence type="predicted"/>
<feature type="compositionally biased region" description="Basic residues" evidence="1">
    <location>
        <begin position="68"/>
        <end position="84"/>
    </location>
</feature>
<feature type="compositionally biased region" description="Basic and acidic residues" evidence="1">
    <location>
        <begin position="91"/>
        <end position="106"/>
    </location>
</feature>
<name>A0A7R8WHP0_9CRUS</name>
<feature type="compositionally biased region" description="Acidic residues" evidence="1">
    <location>
        <begin position="49"/>
        <end position="59"/>
    </location>
</feature>
<evidence type="ECO:0000313" key="3">
    <source>
        <dbReference type="EMBL" id="CAD7231897.1"/>
    </source>
</evidence>
<evidence type="ECO:0000256" key="1">
    <source>
        <dbReference type="SAM" id="MobiDB-lite"/>
    </source>
</evidence>
<reference evidence="3" key="1">
    <citation type="submission" date="2020-11" db="EMBL/GenBank/DDBJ databases">
        <authorList>
            <person name="Tran Van P."/>
        </authorList>
    </citation>
    <scope>NUCLEOTIDE SEQUENCE</scope>
</reference>
<dbReference type="AlphaFoldDB" id="A0A7R8WHP0"/>
<feature type="region of interest" description="Disordered" evidence="1">
    <location>
        <begin position="20"/>
        <end position="120"/>
    </location>
</feature>
<sequence>MVPQSLLTLLLVFGCVESCFNPSPAKKPRQKRRKVAEPQVVVPPREEETTVEEESELEPEPSRVERSKSRRSRRSASRRKKHKPIGGDVGEEVRREQRSLDRKELESALNEDPDTVRGRMFSWQKFDATRVKRIE</sequence>